<evidence type="ECO:0000313" key="3">
    <source>
        <dbReference type="Proteomes" id="UP000518752"/>
    </source>
</evidence>
<dbReference type="Proteomes" id="UP000518752">
    <property type="component" value="Unassembled WGS sequence"/>
</dbReference>
<keyword evidence="1" id="KW-0812">Transmembrane</keyword>
<accession>A0A8H5HLB3</accession>
<keyword evidence="1" id="KW-1133">Transmembrane helix</keyword>
<comment type="caution">
    <text evidence="2">The sequence shown here is derived from an EMBL/GenBank/DDBJ whole genome shotgun (WGS) entry which is preliminary data.</text>
</comment>
<feature type="transmembrane region" description="Helical" evidence="1">
    <location>
        <begin position="185"/>
        <end position="207"/>
    </location>
</feature>
<reference evidence="2 3" key="1">
    <citation type="journal article" date="2020" name="ISME J.">
        <title>Uncovering the hidden diversity of litter-decomposition mechanisms in mushroom-forming fungi.</title>
        <authorList>
            <person name="Floudas D."/>
            <person name="Bentzer J."/>
            <person name="Ahren D."/>
            <person name="Johansson T."/>
            <person name="Persson P."/>
            <person name="Tunlid A."/>
        </authorList>
    </citation>
    <scope>NUCLEOTIDE SEQUENCE [LARGE SCALE GENOMIC DNA]</scope>
    <source>
        <strain evidence="2 3">CBS 406.79</strain>
    </source>
</reference>
<evidence type="ECO:0000256" key="1">
    <source>
        <dbReference type="SAM" id="Phobius"/>
    </source>
</evidence>
<evidence type="ECO:0000313" key="2">
    <source>
        <dbReference type="EMBL" id="KAF5385591.1"/>
    </source>
</evidence>
<name>A0A8H5HLB3_9AGAR</name>
<dbReference type="OrthoDB" id="2686513at2759"/>
<proteinExistence type="predicted"/>
<dbReference type="EMBL" id="JAACJN010000039">
    <property type="protein sequence ID" value="KAF5385591.1"/>
    <property type="molecule type" value="Genomic_DNA"/>
</dbReference>
<keyword evidence="3" id="KW-1185">Reference proteome</keyword>
<feature type="transmembrane region" description="Helical" evidence="1">
    <location>
        <begin position="141"/>
        <end position="165"/>
    </location>
</feature>
<organism evidence="2 3">
    <name type="scientific">Collybiopsis confluens</name>
    <dbReference type="NCBI Taxonomy" id="2823264"/>
    <lineage>
        <taxon>Eukaryota</taxon>
        <taxon>Fungi</taxon>
        <taxon>Dikarya</taxon>
        <taxon>Basidiomycota</taxon>
        <taxon>Agaricomycotina</taxon>
        <taxon>Agaricomycetes</taxon>
        <taxon>Agaricomycetidae</taxon>
        <taxon>Agaricales</taxon>
        <taxon>Marasmiineae</taxon>
        <taxon>Omphalotaceae</taxon>
        <taxon>Collybiopsis</taxon>
    </lineage>
</organism>
<sequence length="287" mass="31821">MLSSTDVLEEKFRNDVYLHLVAATILYYDHLLTFGTDLCRLQKLTANIMHLQILNYFFSGSDPETPAATCSSSIDISRFLATLECSCPSSSPRFRSRILSLSSCSAWNIFQELFHALVGLIVAVLLTMRVYALYDCNKRLLIFLTGLMLVGIGSSVAADMLASSTKIPPSIPNTGCHDLLDLKNAAVVVIGWEMLFLYDSLLFILTLRKAHQAWRLTPGLQYFRGTSLFAVVVRDGTIYFAIMALCNLMNVVAFYVSGIDSSTPSCFFFNLELLVRGTHVAPHVTSS</sequence>
<gene>
    <name evidence="2" type="ORF">D9757_006752</name>
</gene>
<feature type="transmembrane region" description="Helical" evidence="1">
    <location>
        <begin position="228"/>
        <end position="256"/>
    </location>
</feature>
<protein>
    <submittedName>
        <fullName evidence="2">Uncharacterized protein</fullName>
    </submittedName>
</protein>
<keyword evidence="1" id="KW-0472">Membrane</keyword>
<feature type="transmembrane region" description="Helical" evidence="1">
    <location>
        <begin position="113"/>
        <end position="134"/>
    </location>
</feature>
<dbReference type="AlphaFoldDB" id="A0A8H5HLB3"/>